<evidence type="ECO:0000259" key="2">
    <source>
        <dbReference type="Pfam" id="PF02230"/>
    </source>
</evidence>
<evidence type="ECO:0000256" key="1">
    <source>
        <dbReference type="ARBA" id="ARBA00022729"/>
    </source>
</evidence>
<dbReference type="InterPro" id="IPR050955">
    <property type="entry name" value="Plant_Biomass_Hydrol_Est"/>
</dbReference>
<dbReference type="InterPro" id="IPR029058">
    <property type="entry name" value="AB_hydrolase_fold"/>
</dbReference>
<protein>
    <submittedName>
        <fullName evidence="4">Prolyl oligopeptidase family serine peptidase</fullName>
    </submittedName>
</protein>
<organism evidence="4 5">
    <name type="scientific">Metabacillus lacus</name>
    <dbReference type="NCBI Taxonomy" id="1983721"/>
    <lineage>
        <taxon>Bacteria</taxon>
        <taxon>Bacillati</taxon>
        <taxon>Bacillota</taxon>
        <taxon>Bacilli</taxon>
        <taxon>Bacillales</taxon>
        <taxon>Bacillaceae</taxon>
        <taxon>Metabacillus</taxon>
    </lineage>
</organism>
<evidence type="ECO:0000259" key="3">
    <source>
        <dbReference type="Pfam" id="PF18435"/>
    </source>
</evidence>
<name>A0A7X2J0X1_9BACI</name>
<dbReference type="Pfam" id="PF18435">
    <property type="entry name" value="EstA_Ig_like"/>
    <property type="match status" value="1"/>
</dbReference>
<evidence type="ECO:0000313" key="4">
    <source>
        <dbReference type="EMBL" id="MRX73077.1"/>
    </source>
</evidence>
<dbReference type="InterPro" id="IPR041172">
    <property type="entry name" value="EstA_Ig-like_N"/>
</dbReference>
<dbReference type="SUPFAM" id="SSF53474">
    <property type="entry name" value="alpha/beta-Hydrolases"/>
    <property type="match status" value="1"/>
</dbReference>
<dbReference type="EMBL" id="WKKI01000026">
    <property type="protein sequence ID" value="MRX73077.1"/>
    <property type="molecule type" value="Genomic_DNA"/>
</dbReference>
<sequence length="440" mass="48798">MNLLKKRSRILISMVTTLFLLFFFLEDAGAKEKNNRDTTYSTVTEVYDWGASISKVIIDLGTPVPKNSITQDTFKVSVKRNDSRKPNPFLEEGYRKVVKAYAGDQHGRPAVRGKFAVLELEVGPQLSIGSPLNYYGGSNDWIETDYTITQAKEIKANPGKKGTITGITAKKSNGDKKLLIEDFSTGFFQHGGKSLTYASFSPVKDSKRNPLIVWLHGGGEGGTDPTIPLAANKAVNFITKDIQSHFNGAHVLVPQTPTRWMDGLTGNADGTSKYTEALMELIQSHVKNNPDIDPSRIYIGGASNGGYMTMLMIRDYPNTFAAAFPVCQGLDNRYVSDEDIRRIANTPIWQIHALNDLTLRPQNNSIPAHNRLLAAGAKNAVLTLFDDVRDTTGTYTRADGTPYQYDGHWSWIYVYNNEVKTTINGKTVSLMEWLAAQSRK</sequence>
<dbReference type="Pfam" id="PF02230">
    <property type="entry name" value="Abhydrolase_2"/>
    <property type="match status" value="1"/>
</dbReference>
<proteinExistence type="predicted"/>
<dbReference type="InterPro" id="IPR003140">
    <property type="entry name" value="PLipase/COase/thioEstase"/>
</dbReference>
<dbReference type="OrthoDB" id="9764953at2"/>
<accession>A0A7X2J0X1</accession>
<reference evidence="4 5" key="1">
    <citation type="submission" date="2019-11" db="EMBL/GenBank/DDBJ databases">
        <title>Bacillus lacus genome.</title>
        <authorList>
            <person name="Allen C.J."/>
            <person name="Newman J.D."/>
        </authorList>
    </citation>
    <scope>NUCLEOTIDE SEQUENCE [LARGE SCALE GENOMIC DNA]</scope>
    <source>
        <strain evidence="4 5">KCTC 33946</strain>
    </source>
</reference>
<feature type="domain" description="Esterase Ig-like N-terminal" evidence="3">
    <location>
        <begin position="40"/>
        <end position="160"/>
    </location>
</feature>
<dbReference type="GO" id="GO:0016787">
    <property type="term" value="F:hydrolase activity"/>
    <property type="evidence" value="ECO:0007669"/>
    <property type="project" value="InterPro"/>
</dbReference>
<dbReference type="Gene3D" id="2.60.40.2180">
    <property type="match status" value="1"/>
</dbReference>
<dbReference type="Proteomes" id="UP000448867">
    <property type="component" value="Unassembled WGS sequence"/>
</dbReference>
<evidence type="ECO:0000313" key="5">
    <source>
        <dbReference type="Proteomes" id="UP000448867"/>
    </source>
</evidence>
<dbReference type="PANTHER" id="PTHR43037">
    <property type="entry name" value="UNNAMED PRODUCT-RELATED"/>
    <property type="match status" value="1"/>
</dbReference>
<dbReference type="PANTHER" id="PTHR43037:SF1">
    <property type="entry name" value="BLL1128 PROTEIN"/>
    <property type="match status" value="1"/>
</dbReference>
<feature type="domain" description="Phospholipase/carboxylesterase/thioesterase" evidence="2">
    <location>
        <begin position="204"/>
        <end position="359"/>
    </location>
</feature>
<dbReference type="AlphaFoldDB" id="A0A7X2J0X1"/>
<gene>
    <name evidence="4" type="ORF">GJU40_13090</name>
</gene>
<keyword evidence="5" id="KW-1185">Reference proteome</keyword>
<dbReference type="Gene3D" id="3.40.50.1820">
    <property type="entry name" value="alpha/beta hydrolase"/>
    <property type="match status" value="1"/>
</dbReference>
<keyword evidence="1" id="KW-0732">Signal</keyword>
<comment type="caution">
    <text evidence="4">The sequence shown here is derived from an EMBL/GenBank/DDBJ whole genome shotgun (WGS) entry which is preliminary data.</text>
</comment>